<dbReference type="AlphaFoldDB" id="A0A1G4IWS1"/>
<proteinExistence type="inferred from homology"/>
<evidence type="ECO:0000313" key="5">
    <source>
        <dbReference type="Proteomes" id="UP000191024"/>
    </source>
</evidence>
<reference evidence="4 5" key="1">
    <citation type="submission" date="2016-03" db="EMBL/GenBank/DDBJ databases">
        <authorList>
            <person name="Devillers H."/>
        </authorList>
    </citation>
    <scope>NUCLEOTIDE SEQUENCE [LARGE SCALE GENOMIC DNA]</scope>
    <source>
        <strain evidence="4">CBS 11717</strain>
    </source>
</reference>
<protein>
    <submittedName>
        <fullName evidence="4">LAMI_0B06678g1_1</fullName>
    </submittedName>
</protein>
<keyword evidence="5" id="KW-1185">Reference proteome</keyword>
<dbReference type="SMART" id="SM00993">
    <property type="entry name" value="YL1_C"/>
    <property type="match status" value="1"/>
</dbReference>
<accession>A0A1G4IWS1</accession>
<feature type="compositionally biased region" description="Basic and acidic residues" evidence="2">
    <location>
        <begin position="276"/>
        <end position="288"/>
    </location>
</feature>
<dbReference type="InterPro" id="IPR046757">
    <property type="entry name" value="YL1_N"/>
</dbReference>
<evidence type="ECO:0000313" key="4">
    <source>
        <dbReference type="EMBL" id="SCU81537.1"/>
    </source>
</evidence>
<name>A0A1G4IWS1_9SACH</name>
<feature type="compositionally biased region" description="Basic residues" evidence="2">
    <location>
        <begin position="262"/>
        <end position="275"/>
    </location>
</feature>
<feature type="region of interest" description="Disordered" evidence="2">
    <location>
        <begin position="262"/>
        <end position="460"/>
    </location>
</feature>
<evidence type="ECO:0000256" key="2">
    <source>
        <dbReference type="SAM" id="MobiDB-lite"/>
    </source>
</evidence>
<evidence type="ECO:0000256" key="1">
    <source>
        <dbReference type="ARBA" id="ARBA00006832"/>
    </source>
</evidence>
<dbReference type="InterPro" id="IPR013272">
    <property type="entry name" value="Vps72/YL1_C"/>
</dbReference>
<gene>
    <name evidence="4" type="ORF">LAMI_0B06678G</name>
</gene>
<dbReference type="PANTHER" id="PTHR13275:SF4">
    <property type="entry name" value="VACUOLAR PROTEIN SORTING-ASSOCIATED PROTEIN 72 HOMOLOG"/>
    <property type="match status" value="1"/>
</dbReference>
<feature type="compositionally biased region" description="Acidic residues" evidence="2">
    <location>
        <begin position="40"/>
        <end position="59"/>
    </location>
</feature>
<dbReference type="Pfam" id="PF08265">
    <property type="entry name" value="YL1_C"/>
    <property type="match status" value="1"/>
</dbReference>
<feature type="compositionally biased region" description="Basic and acidic residues" evidence="2">
    <location>
        <begin position="24"/>
        <end position="39"/>
    </location>
</feature>
<feature type="domain" description="Vps72/YL1 C-terminal" evidence="3">
    <location>
        <begin position="584"/>
        <end position="613"/>
    </location>
</feature>
<dbReference type="GO" id="GO:0005634">
    <property type="term" value="C:nucleus"/>
    <property type="evidence" value="ECO:0007669"/>
    <property type="project" value="TreeGrafter"/>
</dbReference>
<dbReference type="STRING" id="1230905.A0A1G4IWS1"/>
<dbReference type="EMBL" id="LT598464">
    <property type="protein sequence ID" value="SCU81537.1"/>
    <property type="molecule type" value="Genomic_DNA"/>
</dbReference>
<feature type="region of interest" description="Disordered" evidence="2">
    <location>
        <begin position="1"/>
        <end position="102"/>
    </location>
</feature>
<evidence type="ECO:0000259" key="3">
    <source>
        <dbReference type="SMART" id="SM00993"/>
    </source>
</evidence>
<dbReference type="PANTHER" id="PTHR13275">
    <property type="entry name" value="YL-1 PROTEIN TRANSCRIPTION FACTOR-LIKE 1"/>
    <property type="match status" value="1"/>
</dbReference>
<feature type="compositionally biased region" description="Basic and acidic residues" evidence="2">
    <location>
        <begin position="436"/>
        <end position="447"/>
    </location>
</feature>
<organism evidence="4 5">
    <name type="scientific">Lachancea mirantina</name>
    <dbReference type="NCBI Taxonomy" id="1230905"/>
    <lineage>
        <taxon>Eukaryota</taxon>
        <taxon>Fungi</taxon>
        <taxon>Dikarya</taxon>
        <taxon>Ascomycota</taxon>
        <taxon>Saccharomycotina</taxon>
        <taxon>Saccharomycetes</taxon>
        <taxon>Saccharomycetales</taxon>
        <taxon>Saccharomycetaceae</taxon>
        <taxon>Lachancea</taxon>
    </lineage>
</organism>
<feature type="compositionally biased region" description="Acidic residues" evidence="2">
    <location>
        <begin position="69"/>
        <end position="88"/>
    </location>
</feature>
<sequence length="659" mass="75299">MSDSEELLMTSRSRRQNAGNKMQKLLEQERQEMQEKTAGLDDDEINLLFQEEEDDAEFEVELKRKRDDDDVFTESEEESDNQDDEDAGERELERQEKKKRKLALKRKIPVIRKRVVDEKKLKPQYVQPKADSLLLDSRRTSTRRSVIANKLQVYEKLALAEKKRKQIQDRLRKSRETQEEKTLTQEDRLRIAEETERLNLQSLNKFREQEIYQKQTRIAMQQRRKIKFAVGEIVMRINSLSWSVTPAMEVKDREYWDQQLAKRHKKKRYTRRRKTVKEDPKSTAKEADDPSAVSQNGSIANEEVKSEQAPIGDSRSPDTEDDASKSSDPQTEVQGQAGEAGDKEISQNVSSSQAREEQMNAADAASSLNSSVVKKTAQNAVNGPDADNKQADDSNTTRQGKKVAFADVGEVPQEQTTILETLPSAECDLPEFADMDDSKRGSSKEETPGSTEPSTPEEVEEIYEGPEQLVGRNFLTLYSYPHENLRVSDLNSYILGPQWAQPLNSRSADVETLVKIVNPSERLWAENEDEFNILDMSILDRFPAFGEFDKVPTKEIVEETDKHLDLELKTPAPTGVFLPNGLRKKCMMTNRDCQYFDPKNGVPYSDVEAYKTVQELQDPIGDGGTSENPLPRFKWFGFARGGIYLDVRRRPAKGVPEGF</sequence>
<dbReference type="Proteomes" id="UP000191024">
    <property type="component" value="Chromosome B"/>
</dbReference>
<dbReference type="Pfam" id="PF05764">
    <property type="entry name" value="YL1"/>
    <property type="match status" value="1"/>
</dbReference>
<dbReference type="OrthoDB" id="49520at2759"/>
<feature type="compositionally biased region" description="Basic and acidic residues" evidence="2">
    <location>
        <begin position="315"/>
        <end position="325"/>
    </location>
</feature>
<comment type="similarity">
    <text evidence="1">Belongs to the VPS72/YL1 family.</text>
</comment>
<feature type="compositionally biased region" description="Low complexity" evidence="2">
    <location>
        <begin position="360"/>
        <end position="371"/>
    </location>
</feature>
<feature type="compositionally biased region" description="Polar residues" evidence="2">
    <location>
        <begin position="372"/>
        <end position="381"/>
    </location>
</feature>